<gene>
    <name evidence="1" type="ORF">NA56DRAFT_336537</name>
</gene>
<evidence type="ECO:0000313" key="2">
    <source>
        <dbReference type="Proteomes" id="UP000235672"/>
    </source>
</evidence>
<sequence length="134" mass="14677">MIQVDWRCALPSLQSRSGRSAIACALLILRPTPGFQACSRVTAGRKSDTPCNQTYVDRFLPNVPHVLVQFKTSPQNLESLQYRSNYPLASPIDCTALAGDIKNVVPLCRAPEKRQVALRSCRSTMVLAVTGFGV</sequence>
<name>A0A2J6QIK9_9HELO</name>
<accession>A0A2J6QIK9</accession>
<dbReference type="AlphaFoldDB" id="A0A2J6QIK9"/>
<organism evidence="1 2">
    <name type="scientific">Hyaloscypha hepaticicola</name>
    <dbReference type="NCBI Taxonomy" id="2082293"/>
    <lineage>
        <taxon>Eukaryota</taxon>
        <taxon>Fungi</taxon>
        <taxon>Dikarya</taxon>
        <taxon>Ascomycota</taxon>
        <taxon>Pezizomycotina</taxon>
        <taxon>Leotiomycetes</taxon>
        <taxon>Helotiales</taxon>
        <taxon>Hyaloscyphaceae</taxon>
        <taxon>Hyaloscypha</taxon>
    </lineage>
</organism>
<evidence type="ECO:0000313" key="1">
    <source>
        <dbReference type="EMBL" id="PMD26107.1"/>
    </source>
</evidence>
<dbReference type="EMBL" id="KZ613468">
    <property type="protein sequence ID" value="PMD26107.1"/>
    <property type="molecule type" value="Genomic_DNA"/>
</dbReference>
<keyword evidence="2" id="KW-1185">Reference proteome</keyword>
<proteinExistence type="predicted"/>
<reference evidence="1 2" key="1">
    <citation type="submission" date="2016-05" db="EMBL/GenBank/DDBJ databases">
        <title>A degradative enzymes factory behind the ericoid mycorrhizal symbiosis.</title>
        <authorList>
            <consortium name="DOE Joint Genome Institute"/>
            <person name="Martino E."/>
            <person name="Morin E."/>
            <person name="Grelet G."/>
            <person name="Kuo A."/>
            <person name="Kohler A."/>
            <person name="Daghino S."/>
            <person name="Barry K."/>
            <person name="Choi C."/>
            <person name="Cichocki N."/>
            <person name="Clum A."/>
            <person name="Copeland A."/>
            <person name="Hainaut M."/>
            <person name="Haridas S."/>
            <person name="Labutti K."/>
            <person name="Lindquist E."/>
            <person name="Lipzen A."/>
            <person name="Khouja H.-R."/>
            <person name="Murat C."/>
            <person name="Ohm R."/>
            <person name="Olson A."/>
            <person name="Spatafora J."/>
            <person name="Veneault-Fourrey C."/>
            <person name="Henrissat B."/>
            <person name="Grigoriev I."/>
            <person name="Martin F."/>
            <person name="Perotto S."/>
        </authorList>
    </citation>
    <scope>NUCLEOTIDE SEQUENCE [LARGE SCALE GENOMIC DNA]</scope>
    <source>
        <strain evidence="1 2">UAMH 7357</strain>
    </source>
</reference>
<protein>
    <submittedName>
        <fullName evidence="1">Uncharacterized protein</fullName>
    </submittedName>
</protein>
<dbReference type="Proteomes" id="UP000235672">
    <property type="component" value="Unassembled WGS sequence"/>
</dbReference>